<proteinExistence type="predicted"/>
<reference evidence="3" key="1">
    <citation type="submission" date="2025-08" db="UniProtKB">
        <authorList>
            <consortium name="RefSeq"/>
        </authorList>
    </citation>
    <scope>IDENTIFICATION</scope>
    <source>
        <strain evidence="3">OHB3-1</strain>
    </source>
</reference>
<gene>
    <name evidence="3" type="primary">LOC111023525</name>
</gene>
<feature type="compositionally biased region" description="Polar residues" evidence="1">
    <location>
        <begin position="88"/>
        <end position="108"/>
    </location>
</feature>
<evidence type="ECO:0000313" key="3">
    <source>
        <dbReference type="RefSeq" id="XP_022156673.1"/>
    </source>
</evidence>
<feature type="region of interest" description="Disordered" evidence="1">
    <location>
        <begin position="80"/>
        <end position="111"/>
    </location>
</feature>
<sequence>MKIDSSVSCSALQPYSRQLVERGNDDKVPSPETTEEAVAGAVAVLPEPAVESVRRCFVLAFSASVRPTCLSSAVNSSHQRTLSRDLQNDASSGIDSVSMRQRTESSGSGILDVPSGCNDRVLELFTHLRYLQLAPSIIN</sequence>
<keyword evidence="2" id="KW-1185">Reference proteome</keyword>
<evidence type="ECO:0000256" key="1">
    <source>
        <dbReference type="SAM" id="MobiDB-lite"/>
    </source>
</evidence>
<dbReference type="AlphaFoldDB" id="A0A6J1DR92"/>
<evidence type="ECO:0000313" key="2">
    <source>
        <dbReference type="Proteomes" id="UP000504603"/>
    </source>
</evidence>
<name>A0A6J1DR92_MOMCH</name>
<organism evidence="2 3">
    <name type="scientific">Momordica charantia</name>
    <name type="common">Bitter gourd</name>
    <name type="synonym">Balsam pear</name>
    <dbReference type="NCBI Taxonomy" id="3673"/>
    <lineage>
        <taxon>Eukaryota</taxon>
        <taxon>Viridiplantae</taxon>
        <taxon>Streptophyta</taxon>
        <taxon>Embryophyta</taxon>
        <taxon>Tracheophyta</taxon>
        <taxon>Spermatophyta</taxon>
        <taxon>Magnoliopsida</taxon>
        <taxon>eudicotyledons</taxon>
        <taxon>Gunneridae</taxon>
        <taxon>Pentapetalae</taxon>
        <taxon>rosids</taxon>
        <taxon>fabids</taxon>
        <taxon>Cucurbitales</taxon>
        <taxon>Cucurbitaceae</taxon>
        <taxon>Momordiceae</taxon>
        <taxon>Momordica</taxon>
    </lineage>
</organism>
<dbReference type="RefSeq" id="XP_022156673.1">
    <property type="nucleotide sequence ID" value="XM_022300981.1"/>
</dbReference>
<protein>
    <submittedName>
        <fullName evidence="3">Uncharacterized protein LOC111023525</fullName>
    </submittedName>
</protein>
<accession>A0A6J1DR92</accession>
<dbReference type="Proteomes" id="UP000504603">
    <property type="component" value="Unplaced"/>
</dbReference>
<dbReference type="GeneID" id="111023525"/>
<dbReference type="KEGG" id="mcha:111023525"/>